<reference evidence="2" key="1">
    <citation type="submission" date="2018-11" db="EMBL/GenBank/DDBJ databases">
        <authorList>
            <person name="Alioto T."/>
            <person name="Alioto T."/>
        </authorList>
    </citation>
    <scope>NUCLEOTIDE SEQUENCE</scope>
</reference>
<dbReference type="InterPro" id="IPR042158">
    <property type="entry name" value="PLCXD1/2/3"/>
</dbReference>
<gene>
    <name evidence="2" type="ORF">MGAL_10B038789</name>
</gene>
<dbReference type="AlphaFoldDB" id="A0A8B6D813"/>
<keyword evidence="3" id="KW-1185">Reference proteome</keyword>
<feature type="domain" description="Phosphatidylinositol-specific phospholipase C X" evidence="1">
    <location>
        <begin position="17"/>
        <end position="188"/>
    </location>
</feature>
<dbReference type="PANTHER" id="PTHR13593">
    <property type="match status" value="1"/>
</dbReference>
<dbReference type="SMART" id="SM00148">
    <property type="entry name" value="PLCXc"/>
    <property type="match status" value="1"/>
</dbReference>
<organism evidence="2 3">
    <name type="scientific">Mytilus galloprovincialis</name>
    <name type="common">Mediterranean mussel</name>
    <dbReference type="NCBI Taxonomy" id="29158"/>
    <lineage>
        <taxon>Eukaryota</taxon>
        <taxon>Metazoa</taxon>
        <taxon>Spiralia</taxon>
        <taxon>Lophotrochozoa</taxon>
        <taxon>Mollusca</taxon>
        <taxon>Bivalvia</taxon>
        <taxon>Autobranchia</taxon>
        <taxon>Pteriomorphia</taxon>
        <taxon>Mytilida</taxon>
        <taxon>Mytiloidea</taxon>
        <taxon>Mytilidae</taxon>
        <taxon>Mytilinae</taxon>
        <taxon>Mytilus</taxon>
    </lineage>
</organism>
<evidence type="ECO:0000313" key="2">
    <source>
        <dbReference type="EMBL" id="VDI14885.1"/>
    </source>
</evidence>
<name>A0A8B6D813_MYTGA</name>
<protein>
    <recommendedName>
        <fullName evidence="1">Phosphatidylinositol-specific phospholipase C X domain-containing protein</fullName>
    </recommendedName>
</protein>
<evidence type="ECO:0000259" key="1">
    <source>
        <dbReference type="SMART" id="SM00148"/>
    </source>
</evidence>
<evidence type="ECO:0000313" key="3">
    <source>
        <dbReference type="Proteomes" id="UP000596742"/>
    </source>
</evidence>
<accession>A0A8B6D813</accession>
<dbReference type="InterPro" id="IPR000909">
    <property type="entry name" value="PLipase_C_PInositol-sp_X_dom"/>
</dbReference>
<dbReference type="PANTHER" id="PTHR13593:SF113">
    <property type="entry name" value="SI:DKEY-266F7.9"/>
    <property type="match status" value="1"/>
</dbReference>
<dbReference type="PROSITE" id="PS50007">
    <property type="entry name" value="PIPLC_X_DOMAIN"/>
    <property type="match status" value="1"/>
</dbReference>
<dbReference type="GO" id="GO:0006629">
    <property type="term" value="P:lipid metabolic process"/>
    <property type="evidence" value="ECO:0007669"/>
    <property type="project" value="InterPro"/>
</dbReference>
<proteinExistence type="predicted"/>
<sequence>MAESKDFINWMSKLPEHLHTVPLNQLAIPGSHNSFSYELDTTSEIGPDKADIRPFISMFGDMGKSVMKEWSVTQYLTFRQQLEHGVRYFDLRVASRKDKEGIFFLHSLYGMPVASGLDEIKSFLDEHPKEIVLLDFNHLYDMTSNHHEKLLDLIFKTFESKMCPHLDMDSVNLSTMWEQGLQVIVFYHNEVIKGNMMFWPNTTIKAPWANTTNVQDLITFLESNYKSSKTTDMFVVTQGVLTPGAGTIMAHLNSSLHNVLAEKVAPRVVMWLKEKQTGVHGINICMIDFVEKANFIPNVLKLNK</sequence>
<dbReference type="CDD" id="cd08616">
    <property type="entry name" value="PI-PLCXD1c"/>
    <property type="match status" value="1"/>
</dbReference>
<dbReference type="Gene3D" id="3.20.20.190">
    <property type="entry name" value="Phosphatidylinositol (PI) phosphodiesterase"/>
    <property type="match status" value="1"/>
</dbReference>
<dbReference type="SUPFAM" id="SSF51695">
    <property type="entry name" value="PLC-like phosphodiesterases"/>
    <property type="match status" value="1"/>
</dbReference>
<comment type="caution">
    <text evidence="2">The sequence shown here is derived from an EMBL/GenBank/DDBJ whole genome shotgun (WGS) entry which is preliminary data.</text>
</comment>
<dbReference type="Proteomes" id="UP000596742">
    <property type="component" value="Unassembled WGS sequence"/>
</dbReference>
<dbReference type="EMBL" id="UYJE01002916">
    <property type="protein sequence ID" value="VDI14885.1"/>
    <property type="molecule type" value="Genomic_DNA"/>
</dbReference>
<dbReference type="GO" id="GO:0008081">
    <property type="term" value="F:phosphoric diester hydrolase activity"/>
    <property type="evidence" value="ECO:0007669"/>
    <property type="project" value="InterPro"/>
</dbReference>
<dbReference type="OrthoDB" id="1046782at2759"/>
<dbReference type="InterPro" id="IPR051057">
    <property type="entry name" value="PI-PLC_domain"/>
</dbReference>
<dbReference type="InterPro" id="IPR017946">
    <property type="entry name" value="PLC-like_Pdiesterase_TIM-brl"/>
</dbReference>